<feature type="compositionally biased region" description="Low complexity" evidence="1">
    <location>
        <begin position="213"/>
        <end position="222"/>
    </location>
</feature>
<feature type="compositionally biased region" description="Basic residues" evidence="1">
    <location>
        <begin position="154"/>
        <end position="167"/>
    </location>
</feature>
<evidence type="ECO:0000313" key="2">
    <source>
        <dbReference type="EnsemblPlants" id="OB06G18840.1"/>
    </source>
</evidence>
<proteinExistence type="predicted"/>
<reference evidence="2" key="2">
    <citation type="submission" date="2013-04" db="UniProtKB">
        <authorList>
            <consortium name="EnsemblPlants"/>
        </authorList>
    </citation>
    <scope>IDENTIFICATION</scope>
</reference>
<dbReference type="Proteomes" id="UP000006038">
    <property type="component" value="Chromosome 6"/>
</dbReference>
<feature type="compositionally biased region" description="Basic and acidic residues" evidence="1">
    <location>
        <begin position="138"/>
        <end position="153"/>
    </location>
</feature>
<organism evidence="2">
    <name type="scientific">Oryza brachyantha</name>
    <name type="common">malo sina</name>
    <dbReference type="NCBI Taxonomy" id="4533"/>
    <lineage>
        <taxon>Eukaryota</taxon>
        <taxon>Viridiplantae</taxon>
        <taxon>Streptophyta</taxon>
        <taxon>Embryophyta</taxon>
        <taxon>Tracheophyta</taxon>
        <taxon>Spermatophyta</taxon>
        <taxon>Magnoliopsida</taxon>
        <taxon>Liliopsida</taxon>
        <taxon>Poales</taxon>
        <taxon>Poaceae</taxon>
        <taxon>BOP clade</taxon>
        <taxon>Oryzoideae</taxon>
        <taxon>Oryzeae</taxon>
        <taxon>Oryzinae</taxon>
        <taxon>Oryza</taxon>
    </lineage>
</organism>
<accession>J3MCZ0</accession>
<reference evidence="2" key="1">
    <citation type="journal article" date="2013" name="Nat. Commun.">
        <title>Whole-genome sequencing of Oryza brachyantha reveals mechanisms underlying Oryza genome evolution.</title>
        <authorList>
            <person name="Chen J."/>
            <person name="Huang Q."/>
            <person name="Gao D."/>
            <person name="Wang J."/>
            <person name="Lang Y."/>
            <person name="Liu T."/>
            <person name="Li B."/>
            <person name="Bai Z."/>
            <person name="Luis Goicoechea J."/>
            <person name="Liang C."/>
            <person name="Chen C."/>
            <person name="Zhang W."/>
            <person name="Sun S."/>
            <person name="Liao Y."/>
            <person name="Zhang X."/>
            <person name="Yang L."/>
            <person name="Song C."/>
            <person name="Wang M."/>
            <person name="Shi J."/>
            <person name="Liu G."/>
            <person name="Liu J."/>
            <person name="Zhou H."/>
            <person name="Zhou W."/>
            <person name="Yu Q."/>
            <person name="An N."/>
            <person name="Chen Y."/>
            <person name="Cai Q."/>
            <person name="Wang B."/>
            <person name="Liu B."/>
            <person name="Min J."/>
            <person name="Huang Y."/>
            <person name="Wu H."/>
            <person name="Li Z."/>
            <person name="Zhang Y."/>
            <person name="Yin Y."/>
            <person name="Song W."/>
            <person name="Jiang J."/>
            <person name="Jackson S.A."/>
            <person name="Wing R.A."/>
            <person name="Wang J."/>
            <person name="Chen M."/>
        </authorList>
    </citation>
    <scope>NUCLEOTIDE SEQUENCE [LARGE SCALE GENOMIC DNA]</scope>
    <source>
        <strain evidence="2">cv. IRGC 101232</strain>
    </source>
</reference>
<evidence type="ECO:0000256" key="1">
    <source>
        <dbReference type="SAM" id="MobiDB-lite"/>
    </source>
</evidence>
<feature type="region of interest" description="Disordered" evidence="1">
    <location>
        <begin position="213"/>
        <end position="237"/>
    </location>
</feature>
<feature type="region of interest" description="Disordered" evidence="1">
    <location>
        <begin position="83"/>
        <end position="114"/>
    </location>
</feature>
<keyword evidence="3" id="KW-1185">Reference proteome</keyword>
<dbReference type="EnsemblPlants" id="OB06G18840.1">
    <property type="protein sequence ID" value="OB06G18840.1"/>
    <property type="gene ID" value="OB06G18840"/>
</dbReference>
<name>J3MCZ0_ORYBR</name>
<dbReference type="eggNOG" id="ENOG502R3S3">
    <property type="taxonomic scope" value="Eukaryota"/>
</dbReference>
<sequence length="237" mass="25029">MEEAAEKRPSAVVAKTTLKTLLEAFDAGEDEPPTSEGKKVSRASSVASSARRVKKPTTLLDAYEVDCIRRELESLIVKHNAAGVGGGGAKNANPKQAQAEAPPTNPAKKKVPSGEGVRWLGRHAVAVCGVSVPVSAVAKKETAEPDDAKSDQRRRQHHHHHHHHQRSSSKTTGVKNANHAQASPPSTPAKKLPPGGGVRLLGRHAVAVCGVSVPVPVSSVAGGRRRRRGGHREVEKV</sequence>
<feature type="region of interest" description="Disordered" evidence="1">
    <location>
        <begin position="24"/>
        <end position="54"/>
    </location>
</feature>
<dbReference type="Gramene" id="OB06G18840.1">
    <property type="protein sequence ID" value="OB06G18840.1"/>
    <property type="gene ID" value="OB06G18840"/>
</dbReference>
<protein>
    <submittedName>
        <fullName evidence="2">Uncharacterized protein</fullName>
    </submittedName>
</protein>
<dbReference type="AlphaFoldDB" id="J3MCZ0"/>
<dbReference type="OMA" id="AYEVDCI"/>
<evidence type="ECO:0000313" key="3">
    <source>
        <dbReference type="Proteomes" id="UP000006038"/>
    </source>
</evidence>
<dbReference type="HOGENOM" id="CLU_1172236_0_0_1"/>
<feature type="region of interest" description="Disordered" evidence="1">
    <location>
        <begin position="138"/>
        <end position="198"/>
    </location>
</feature>
<feature type="compositionally biased region" description="Polar residues" evidence="1">
    <location>
        <begin position="170"/>
        <end position="184"/>
    </location>
</feature>